<dbReference type="Proteomes" id="UP001081438">
    <property type="component" value="Unassembled WGS sequence"/>
</dbReference>
<dbReference type="RefSeq" id="WP_268210386.1">
    <property type="nucleotide sequence ID" value="NZ_JANSKK010000013.1"/>
</dbReference>
<dbReference type="AlphaFoldDB" id="A0A9Q4D4M9"/>
<gene>
    <name evidence="1" type="ORF">NW112_04775</name>
</gene>
<comment type="caution">
    <text evidence="1">The sequence shown here is derived from an EMBL/GenBank/DDBJ whole genome shotgun (WGS) entry which is preliminary data.</text>
</comment>
<organism evidence="1 2">
    <name type="scientific">Staphylococcus pettenkoferi</name>
    <dbReference type="NCBI Taxonomy" id="170573"/>
    <lineage>
        <taxon>Bacteria</taxon>
        <taxon>Bacillati</taxon>
        <taxon>Bacillota</taxon>
        <taxon>Bacilli</taxon>
        <taxon>Bacillales</taxon>
        <taxon>Staphylococcaceae</taxon>
        <taxon>Staphylococcus</taxon>
    </lineage>
</organism>
<dbReference type="EMBL" id="JANSKX010000014">
    <property type="protein sequence ID" value="MCY1594543.1"/>
    <property type="molecule type" value="Genomic_DNA"/>
</dbReference>
<protein>
    <submittedName>
        <fullName evidence="1">Uncharacterized protein</fullName>
    </submittedName>
</protein>
<evidence type="ECO:0000313" key="1">
    <source>
        <dbReference type="EMBL" id="MCY1594543.1"/>
    </source>
</evidence>
<proteinExistence type="predicted"/>
<evidence type="ECO:0000313" key="2">
    <source>
        <dbReference type="Proteomes" id="UP001081438"/>
    </source>
</evidence>
<reference evidence="1" key="1">
    <citation type="journal article" date="2022" name="Int. J. Mol. Sci.">
        <title>Phenotypic and genotypic virulence characterisation of Staphylococcus pettenkoferi strains isolated from human bloodstream and diabetic foot infections.</title>
        <authorList>
            <person name="Magnan C."/>
        </authorList>
    </citation>
    <scope>NUCLEOTIDE SEQUENCE</scope>
    <source>
        <strain evidence="1">NSP020P</strain>
    </source>
</reference>
<sequence>MAKLSIIRLLDEETFFIGAGLDHNLEKEQYIDVLNPRRSYKNLAQIEEVFDHYALCKKLGKRKIFFGDAVRIRPRQEERKAQSKED</sequence>
<accession>A0A9Q4D4M9</accession>
<name>A0A9Q4D4M9_9STAP</name>